<dbReference type="InterPro" id="IPR017847">
    <property type="entry name" value="T6SS_RhsGE_Vgr_subset"/>
</dbReference>
<evidence type="ECO:0000259" key="5">
    <source>
        <dbReference type="Pfam" id="PF22178"/>
    </source>
</evidence>
<proteinExistence type="inferred from homology"/>
<dbReference type="Pfam" id="PF22178">
    <property type="entry name" value="Gp5_trimer_C"/>
    <property type="match status" value="1"/>
</dbReference>
<dbReference type="Gene3D" id="3.55.50.10">
    <property type="entry name" value="Baseplate protein-like domains"/>
    <property type="match status" value="1"/>
</dbReference>
<dbReference type="SUPFAM" id="SSF69255">
    <property type="entry name" value="gp5 N-terminal domain-like"/>
    <property type="match status" value="1"/>
</dbReference>
<dbReference type="SUPFAM" id="SSF69349">
    <property type="entry name" value="Phage fibre proteins"/>
    <property type="match status" value="1"/>
</dbReference>
<dbReference type="NCBIfam" id="TIGR03361">
    <property type="entry name" value="VI_Rhs_Vgr"/>
    <property type="match status" value="1"/>
</dbReference>
<dbReference type="OrthoDB" id="9762420at2"/>
<sequence>MFAPANQSAFTLTLDGVASDLKVYSFKGQETLSQPYCFDLEVVGEQPDLDLESLMHREAFLGFAPQGHGIHGLVYLAAQGDAGRRLTRYQLRLVPQLAYLQHSSHQRIFQGKTVPQIISLVLEGQGCQGDTFEFRLSGKYPEREYCVQFDETDLAFVQRLCAEVGIHYHFQHSPDRHLLVFGDDQTVFAQAEQATPYHPGSGMVADTPAIKRFTVRVQARTTAVSLRDYDFSKPNVTLESAVAGEQFPRLEEQRYPGRFSDRSHGKYLAQRALERHRCDHRLAHGSSDQSAMLCGQFLRLAGHPREEWNDLWLVTAVTHEGLQPQVLEDSVTQVPGAEFRQGYRNDFVAAPWDVTFRPPLPQARTLVAGYQNAVVTGPGGSEVHCDALGRVKVQMAWDRAGQHDEHSSCWLRVASGWAHQRYGSMLIPRVGMEVLVGFVNGDVDMPMVMGCVPNAVTPVPLTLPADKTRSIFRSQSSPGGGGYNELCIEDRKGAEEIYLRAERDWRQQVLHDFRLQAGQDMAFNAGQRVTVDAAGSITLQAGGHSITVSAAGIFSSAPIQLSAAPASVPAVPPVLLGMAQVLNFKRSAPFCAECERCKNGVCTTTHGGAL</sequence>
<dbReference type="InterPro" id="IPR006531">
    <property type="entry name" value="Gp5/Vgr_OB"/>
</dbReference>
<dbReference type="SUPFAM" id="SSF69279">
    <property type="entry name" value="Phage tail proteins"/>
    <property type="match status" value="2"/>
</dbReference>
<comment type="similarity">
    <text evidence="2">Belongs to the VgrG protein family.</text>
</comment>
<evidence type="ECO:0000256" key="3">
    <source>
        <dbReference type="ARBA" id="ARBA00022525"/>
    </source>
</evidence>
<dbReference type="Gene3D" id="2.40.50.230">
    <property type="entry name" value="Gp5 N-terminal domain"/>
    <property type="match status" value="1"/>
</dbReference>
<comment type="subcellular location">
    <subcellularLocation>
        <location evidence="1">Secreted</location>
    </subcellularLocation>
</comment>
<name>A0A1B3CLB5_PSEFL</name>
<gene>
    <name evidence="6" type="ORF">IM720_03595</name>
</gene>
<evidence type="ECO:0000313" key="6">
    <source>
        <dbReference type="EMBL" id="QOU05822.1"/>
    </source>
</evidence>
<dbReference type="Pfam" id="PF05954">
    <property type="entry name" value="Phage_GPD"/>
    <property type="match status" value="1"/>
</dbReference>
<accession>A0A1B3CLB5</accession>
<dbReference type="PANTHER" id="PTHR32305:SF15">
    <property type="entry name" value="PROTEIN RHSA-RELATED"/>
    <property type="match status" value="1"/>
</dbReference>
<keyword evidence="3" id="KW-0964">Secreted</keyword>
<organism evidence="6 7">
    <name type="scientific">Pseudomonas fluorescens</name>
    <dbReference type="NCBI Taxonomy" id="294"/>
    <lineage>
        <taxon>Bacteria</taxon>
        <taxon>Pseudomonadati</taxon>
        <taxon>Pseudomonadota</taxon>
        <taxon>Gammaproteobacteria</taxon>
        <taxon>Pseudomonadales</taxon>
        <taxon>Pseudomonadaceae</taxon>
        <taxon>Pseudomonas</taxon>
    </lineage>
</organism>
<feature type="domain" description="Gp5/Type VI secretion system Vgr protein OB-fold" evidence="4">
    <location>
        <begin position="386"/>
        <end position="452"/>
    </location>
</feature>
<dbReference type="Proteomes" id="UP000593833">
    <property type="component" value="Chromosome"/>
</dbReference>
<dbReference type="InterPro" id="IPR054030">
    <property type="entry name" value="Gp5_Vgr_C"/>
</dbReference>
<dbReference type="RefSeq" id="WP_024073020.1">
    <property type="nucleotide sequence ID" value="NZ_CP015637.1"/>
</dbReference>
<dbReference type="EMBL" id="CP063233">
    <property type="protein sequence ID" value="QOU05822.1"/>
    <property type="molecule type" value="Genomic_DNA"/>
</dbReference>
<evidence type="ECO:0000256" key="1">
    <source>
        <dbReference type="ARBA" id="ARBA00004613"/>
    </source>
</evidence>
<dbReference type="Gene3D" id="2.30.110.50">
    <property type="match status" value="1"/>
</dbReference>
<dbReference type="Pfam" id="PF04717">
    <property type="entry name" value="Phage_base_V"/>
    <property type="match status" value="1"/>
</dbReference>
<evidence type="ECO:0000256" key="2">
    <source>
        <dbReference type="ARBA" id="ARBA00005558"/>
    </source>
</evidence>
<dbReference type="InterPro" id="IPR037026">
    <property type="entry name" value="Vgr_OB-fold_dom_sf"/>
</dbReference>
<dbReference type="NCBIfam" id="TIGR01646">
    <property type="entry name" value="vgr_GE"/>
    <property type="match status" value="1"/>
</dbReference>
<feature type="domain" description="Gp5/Type VI secretion system Vgr C-terminal trimerisation" evidence="5">
    <location>
        <begin position="470"/>
        <end position="522"/>
    </location>
</feature>
<evidence type="ECO:0000313" key="7">
    <source>
        <dbReference type="Proteomes" id="UP000593833"/>
    </source>
</evidence>
<protein>
    <submittedName>
        <fullName evidence="6">Type VI secretion system tip protein VgrG</fullName>
    </submittedName>
</protein>
<dbReference type="PANTHER" id="PTHR32305">
    <property type="match status" value="1"/>
</dbReference>
<dbReference type="AlphaFoldDB" id="A0A1B3CLB5"/>
<dbReference type="Gene3D" id="4.10.220.110">
    <property type="match status" value="1"/>
</dbReference>
<evidence type="ECO:0000259" key="4">
    <source>
        <dbReference type="Pfam" id="PF04717"/>
    </source>
</evidence>
<dbReference type="InterPro" id="IPR050708">
    <property type="entry name" value="T6SS_VgrG/RHS"/>
</dbReference>
<reference evidence="6 7" key="1">
    <citation type="submission" date="2020-10" db="EMBL/GenBank/DDBJ databases">
        <title>Complete genome sequence of a novel Pseudomonas fluorescens strain isolated from the flower of kumarahou (Pomaderris kumeraho).</title>
        <authorList>
            <person name="Summers M.C."/>
            <person name="Nowak V."/>
            <person name="Fairhurst M.J."/>
            <person name="Owen J.G."/>
            <person name="Gerth M.L."/>
            <person name="Patrick W.M."/>
        </authorList>
    </citation>
    <scope>NUCLEOTIDE SEQUENCE [LARGE SCALE GENOMIC DNA]</scope>
    <source>
        <strain evidence="6 7">KF1</strain>
    </source>
</reference>
<dbReference type="InterPro" id="IPR006533">
    <property type="entry name" value="T6SS_Vgr_RhsGE"/>
</dbReference>
<dbReference type="GO" id="GO:0005576">
    <property type="term" value="C:extracellular region"/>
    <property type="evidence" value="ECO:0007669"/>
    <property type="project" value="UniProtKB-SubCell"/>
</dbReference>